<name>A0A3S0ML96_9VIBR</name>
<keyword evidence="3" id="KW-1185">Reference proteome</keyword>
<reference evidence="2 3" key="1">
    <citation type="submission" date="2018-12" db="EMBL/GenBank/DDBJ databases">
        <title>Vibrio sp. isolated from China Sea.</title>
        <authorList>
            <person name="Li Y."/>
        </authorList>
    </citation>
    <scope>NUCLEOTIDE SEQUENCE [LARGE SCALE GENOMIC DNA]</scope>
    <source>
        <strain evidence="2 3">BEI207</strain>
    </source>
</reference>
<dbReference type="SUPFAM" id="SSF109604">
    <property type="entry name" value="HD-domain/PDEase-like"/>
    <property type="match status" value="1"/>
</dbReference>
<dbReference type="EMBL" id="RXZH01000002">
    <property type="protein sequence ID" value="RTZ16875.1"/>
    <property type="molecule type" value="Genomic_DNA"/>
</dbReference>
<dbReference type="Pfam" id="PF08668">
    <property type="entry name" value="HDOD"/>
    <property type="match status" value="1"/>
</dbReference>
<accession>A0A3S0ML96</accession>
<protein>
    <submittedName>
        <fullName evidence="2">HDOD domain-containing protein</fullName>
    </submittedName>
</protein>
<gene>
    <name evidence="2" type="ORF">EJ063_08800</name>
</gene>
<sequence>MPSLLTTNKNYNQEAITLAKKISVLTRERHAKWLVSLKYVLDQSNVDGVLSRQSEFCESVILEEKERITDNQRLLLACETSRVKERRQALEERQKIHKFVVNDVSKHAEKLIADKLLTSPIKKIFNRFPDFSYFISVAYSPSLNFSKLAVLTTNDSQLKAEVLGLTSNPKFCARIGKSTRTLQDPKVAIGTLGVDNSCVLFPILMARPLLKWQDKPTKNIAPKLWQHLILTANVTRIRMEQAGLRNPEQGMILGVLRTLSHFAVVNHFTQCYEDALVEKMRMYREDNMRDEYYACADITPNLSIIPKLITKLEKPLLQNLINELEWSPNTIHLKNALQEDVDDIPILERSQAGVALAQAQAYAIYESLERSDVFVEKHKPFWFANVQMPGEVINELRKGTPGKIELSQ</sequence>
<dbReference type="OrthoDB" id="5808839at2"/>
<organism evidence="2 3">
    <name type="scientific">Vibrio aquaticus</name>
    <dbReference type="NCBI Taxonomy" id="2496559"/>
    <lineage>
        <taxon>Bacteria</taxon>
        <taxon>Pseudomonadati</taxon>
        <taxon>Pseudomonadota</taxon>
        <taxon>Gammaproteobacteria</taxon>
        <taxon>Vibrionales</taxon>
        <taxon>Vibrionaceae</taxon>
        <taxon>Vibrio</taxon>
    </lineage>
</organism>
<dbReference type="InterPro" id="IPR013976">
    <property type="entry name" value="HDOD"/>
</dbReference>
<proteinExistence type="predicted"/>
<dbReference type="Gene3D" id="1.10.3210.10">
    <property type="entry name" value="Hypothetical protein af1432"/>
    <property type="match status" value="1"/>
</dbReference>
<comment type="caution">
    <text evidence="2">The sequence shown here is derived from an EMBL/GenBank/DDBJ whole genome shotgun (WGS) entry which is preliminary data.</text>
</comment>
<dbReference type="AlphaFoldDB" id="A0A3S0ML96"/>
<evidence type="ECO:0000259" key="1">
    <source>
        <dbReference type="Pfam" id="PF08668"/>
    </source>
</evidence>
<feature type="domain" description="HDOD" evidence="1">
    <location>
        <begin position="136"/>
        <end position="278"/>
    </location>
</feature>
<evidence type="ECO:0000313" key="2">
    <source>
        <dbReference type="EMBL" id="RTZ16875.1"/>
    </source>
</evidence>
<dbReference type="Proteomes" id="UP000268973">
    <property type="component" value="Unassembled WGS sequence"/>
</dbReference>
<evidence type="ECO:0000313" key="3">
    <source>
        <dbReference type="Proteomes" id="UP000268973"/>
    </source>
</evidence>